<keyword evidence="3" id="KW-1185">Reference proteome</keyword>
<evidence type="ECO:0000256" key="1">
    <source>
        <dbReference type="SAM" id="MobiDB-lite"/>
    </source>
</evidence>
<feature type="compositionally biased region" description="Basic and acidic residues" evidence="1">
    <location>
        <begin position="135"/>
        <end position="152"/>
    </location>
</feature>
<protein>
    <submittedName>
        <fullName evidence="2">DUF5810 domain-containing protein</fullName>
    </submittedName>
</protein>
<feature type="compositionally biased region" description="Basic and acidic residues" evidence="1">
    <location>
        <begin position="71"/>
        <end position="87"/>
    </location>
</feature>
<gene>
    <name evidence="2" type="ORF">ACFSAS_07670</name>
</gene>
<dbReference type="AlphaFoldDB" id="A0ABD6DTG3"/>
<sequence length="166" mass="17644">MGFACPVCEIPQQDATHLANHLAFTAMVHGDEHEAWLDEHVDDWSAHGEAELAPKVAELAAEADYDQVFEDTAHTHDHAEHGHRDQQEAIGGERPAGIDPEAAAATGSGRLDEETRSVLEEARAMTAEMLASDAAGRDEGASADEGTERTNDADEAGDDAADCDAE</sequence>
<dbReference type="InterPro" id="IPR043833">
    <property type="entry name" value="DUF5810"/>
</dbReference>
<comment type="caution">
    <text evidence="2">The sequence shown here is derived from an EMBL/GenBank/DDBJ whole genome shotgun (WGS) entry which is preliminary data.</text>
</comment>
<evidence type="ECO:0000313" key="3">
    <source>
        <dbReference type="Proteomes" id="UP001597092"/>
    </source>
</evidence>
<name>A0ABD6DTG3_9EURY</name>
<proteinExistence type="predicted"/>
<dbReference type="Proteomes" id="UP001597092">
    <property type="component" value="Unassembled WGS sequence"/>
</dbReference>
<dbReference type="RefSeq" id="WP_256306503.1">
    <property type="nucleotide sequence ID" value="NZ_JANHAW010000001.1"/>
</dbReference>
<evidence type="ECO:0000313" key="2">
    <source>
        <dbReference type="EMBL" id="MFD1685489.1"/>
    </source>
</evidence>
<dbReference type="Pfam" id="PF19126">
    <property type="entry name" value="DUF5810"/>
    <property type="match status" value="1"/>
</dbReference>
<accession>A0ABD6DTG3</accession>
<reference evidence="2 3" key="1">
    <citation type="journal article" date="2019" name="Int. J. Syst. Evol. Microbiol.">
        <title>The Global Catalogue of Microorganisms (GCM) 10K type strain sequencing project: providing services to taxonomists for standard genome sequencing and annotation.</title>
        <authorList>
            <consortium name="The Broad Institute Genomics Platform"/>
            <consortium name="The Broad Institute Genome Sequencing Center for Infectious Disease"/>
            <person name="Wu L."/>
            <person name="Ma J."/>
        </authorList>
    </citation>
    <scope>NUCLEOTIDE SEQUENCE [LARGE SCALE GENOMIC DNA]</scope>
    <source>
        <strain evidence="2 3">CGMCC 1.10387</strain>
    </source>
</reference>
<feature type="compositionally biased region" description="Acidic residues" evidence="1">
    <location>
        <begin position="153"/>
        <end position="166"/>
    </location>
</feature>
<feature type="compositionally biased region" description="Basic and acidic residues" evidence="1">
    <location>
        <begin position="110"/>
        <end position="123"/>
    </location>
</feature>
<dbReference type="EMBL" id="JBHUDP010000002">
    <property type="protein sequence ID" value="MFD1685489.1"/>
    <property type="molecule type" value="Genomic_DNA"/>
</dbReference>
<organism evidence="2 3">
    <name type="scientific">Halobellus litoreus</name>
    <dbReference type="NCBI Taxonomy" id="755310"/>
    <lineage>
        <taxon>Archaea</taxon>
        <taxon>Methanobacteriati</taxon>
        <taxon>Methanobacteriota</taxon>
        <taxon>Stenosarchaea group</taxon>
        <taxon>Halobacteria</taxon>
        <taxon>Halobacteriales</taxon>
        <taxon>Haloferacaceae</taxon>
        <taxon>Halobellus</taxon>
    </lineage>
</organism>
<feature type="region of interest" description="Disordered" evidence="1">
    <location>
        <begin position="69"/>
        <end position="166"/>
    </location>
</feature>